<dbReference type="Gene3D" id="1.10.1740.10">
    <property type="match status" value="1"/>
</dbReference>
<evidence type="ECO:0000259" key="2">
    <source>
        <dbReference type="Pfam" id="PF08281"/>
    </source>
</evidence>
<dbReference type="PANTHER" id="PTHR47756">
    <property type="entry name" value="BLL6612 PROTEIN-RELATED"/>
    <property type="match status" value="1"/>
</dbReference>
<dbReference type="GO" id="GO:0003677">
    <property type="term" value="F:DNA binding"/>
    <property type="evidence" value="ECO:0007669"/>
    <property type="project" value="InterPro"/>
</dbReference>
<dbReference type="Proteomes" id="UP000559010">
    <property type="component" value="Unassembled WGS sequence"/>
</dbReference>
<sequence length="416" mass="48348">MNNMVDHLFRHHYGKMVAVLTKVFGLSNLETIEDAVQDTFVKASLQWRTQIPDNPEAWLTRAAKNRVIDLLRKIKAERIRTEKISIGAATVQLNDYFLDHEIEDSQLRMIFVACHPSLDYKEQIAFSLKTISGFSIKEIASALLIKEESIKKRLSRARKSIIENNVKFDFPEKNEILHRMEMVMHVIYLIFNEGFHSSENKDVVREEICNEAIRLCSLLLKKESFRSGKLYALFALMCFHTARLKSKVSAEHQINDLTQQDRAKWDHRLIIIGNNAMNKAVEYDDISKYHYHAAIVAEHLKARSFEDTNWGMIAKWYEKLLEINSDDDLVAVNLALVKGHLSQFNDAEKILNGINPEKLEQRKYLFYGSYAYINELANKQTKALEYYKHALKYVRNEAEQSYISSKIDKLNPEALK</sequence>
<dbReference type="InterPro" id="IPR036388">
    <property type="entry name" value="WH-like_DNA-bd_sf"/>
</dbReference>
<dbReference type="PANTHER" id="PTHR47756:SF2">
    <property type="entry name" value="BLL6612 PROTEIN"/>
    <property type="match status" value="1"/>
</dbReference>
<dbReference type="AlphaFoldDB" id="A0A848IVJ8"/>
<dbReference type="Gene3D" id="1.10.10.10">
    <property type="entry name" value="Winged helix-like DNA-binding domain superfamily/Winged helix DNA-binding domain"/>
    <property type="match status" value="1"/>
</dbReference>
<dbReference type="NCBIfam" id="TIGR02937">
    <property type="entry name" value="sigma70-ECF"/>
    <property type="match status" value="1"/>
</dbReference>
<dbReference type="GO" id="GO:0016987">
    <property type="term" value="F:sigma factor activity"/>
    <property type="evidence" value="ECO:0007669"/>
    <property type="project" value="InterPro"/>
</dbReference>
<protein>
    <submittedName>
        <fullName evidence="4">Sigma-70 family RNA polymerase sigma factor</fullName>
    </submittedName>
</protein>
<reference evidence="4 5" key="1">
    <citation type="submission" date="2020-04" db="EMBL/GenBank/DDBJ databases">
        <title>Flammeovirgaceae bacterium KN852 isolated from deep sea.</title>
        <authorList>
            <person name="Zhang D.-C."/>
        </authorList>
    </citation>
    <scope>NUCLEOTIDE SEQUENCE [LARGE SCALE GENOMIC DNA]</scope>
    <source>
        <strain evidence="4 5">KN852</strain>
    </source>
</reference>
<evidence type="ECO:0000313" key="5">
    <source>
        <dbReference type="Proteomes" id="UP000559010"/>
    </source>
</evidence>
<dbReference type="Pfam" id="PF20239">
    <property type="entry name" value="DUF6596"/>
    <property type="match status" value="1"/>
</dbReference>
<keyword evidence="5" id="KW-1185">Reference proteome</keyword>
<dbReference type="InterPro" id="IPR013325">
    <property type="entry name" value="RNA_pol_sigma_r2"/>
</dbReference>
<feature type="domain" description="RNA polymerase sigma-70 region 2" evidence="1">
    <location>
        <begin position="8"/>
        <end position="74"/>
    </location>
</feature>
<dbReference type="SUPFAM" id="SSF48452">
    <property type="entry name" value="TPR-like"/>
    <property type="match status" value="1"/>
</dbReference>
<dbReference type="InterPro" id="IPR007627">
    <property type="entry name" value="RNA_pol_sigma70_r2"/>
</dbReference>
<dbReference type="InterPro" id="IPR014284">
    <property type="entry name" value="RNA_pol_sigma-70_dom"/>
</dbReference>
<dbReference type="SUPFAM" id="SSF88659">
    <property type="entry name" value="Sigma3 and sigma4 domains of RNA polymerase sigma factors"/>
    <property type="match status" value="1"/>
</dbReference>
<dbReference type="GO" id="GO:0006352">
    <property type="term" value="P:DNA-templated transcription initiation"/>
    <property type="evidence" value="ECO:0007669"/>
    <property type="project" value="InterPro"/>
</dbReference>
<evidence type="ECO:0000259" key="3">
    <source>
        <dbReference type="Pfam" id="PF20239"/>
    </source>
</evidence>
<dbReference type="Pfam" id="PF08281">
    <property type="entry name" value="Sigma70_r4_2"/>
    <property type="match status" value="1"/>
</dbReference>
<evidence type="ECO:0000259" key="1">
    <source>
        <dbReference type="Pfam" id="PF04542"/>
    </source>
</evidence>
<dbReference type="EMBL" id="JABBNU010000005">
    <property type="protein sequence ID" value="NMM48503.1"/>
    <property type="molecule type" value="Genomic_DNA"/>
</dbReference>
<dbReference type="Pfam" id="PF04542">
    <property type="entry name" value="Sigma70_r2"/>
    <property type="match status" value="1"/>
</dbReference>
<proteinExistence type="predicted"/>
<comment type="caution">
    <text evidence="4">The sequence shown here is derived from an EMBL/GenBank/DDBJ whole genome shotgun (WGS) entry which is preliminary data.</text>
</comment>
<dbReference type="SUPFAM" id="SSF88946">
    <property type="entry name" value="Sigma2 domain of RNA polymerase sigma factors"/>
    <property type="match status" value="1"/>
</dbReference>
<dbReference type="InterPro" id="IPR013249">
    <property type="entry name" value="RNA_pol_sigma70_r4_t2"/>
</dbReference>
<feature type="domain" description="RNA polymerase sigma factor 70 region 4 type 2" evidence="2">
    <location>
        <begin position="109"/>
        <end position="160"/>
    </location>
</feature>
<feature type="domain" description="DUF6596" evidence="3">
    <location>
        <begin position="179"/>
        <end position="280"/>
    </location>
</feature>
<name>A0A848IVJ8_9BACT</name>
<accession>A0A848IVJ8</accession>
<dbReference type="InterPro" id="IPR011990">
    <property type="entry name" value="TPR-like_helical_dom_sf"/>
</dbReference>
<dbReference type="InterPro" id="IPR046531">
    <property type="entry name" value="DUF6596"/>
</dbReference>
<organism evidence="4 5">
    <name type="scientific">Marinigracilibium pacificum</name>
    <dbReference type="NCBI Taxonomy" id="2729599"/>
    <lineage>
        <taxon>Bacteria</taxon>
        <taxon>Pseudomonadati</taxon>
        <taxon>Bacteroidota</taxon>
        <taxon>Cytophagia</taxon>
        <taxon>Cytophagales</taxon>
        <taxon>Flammeovirgaceae</taxon>
        <taxon>Marinigracilibium</taxon>
    </lineage>
</organism>
<evidence type="ECO:0000313" key="4">
    <source>
        <dbReference type="EMBL" id="NMM48503.1"/>
    </source>
</evidence>
<dbReference type="InterPro" id="IPR013324">
    <property type="entry name" value="RNA_pol_sigma_r3/r4-like"/>
</dbReference>
<gene>
    <name evidence="4" type="ORF">HH304_08835</name>
</gene>